<feature type="non-terminal residue" evidence="1">
    <location>
        <position position="1"/>
    </location>
</feature>
<evidence type="ECO:0000313" key="1">
    <source>
        <dbReference type="EMBL" id="ETJ45487.1"/>
    </source>
</evidence>
<dbReference type="AlphaFoldDB" id="W1YSM3"/>
<dbReference type="EMBL" id="AZMM01000520">
    <property type="protein sequence ID" value="ETJ45487.1"/>
    <property type="molecule type" value="Genomic_DNA"/>
</dbReference>
<dbReference type="SUPFAM" id="SSF56601">
    <property type="entry name" value="beta-lactamase/transpeptidase-like"/>
    <property type="match status" value="1"/>
</dbReference>
<sequence length="88" mass="9392">RFAAKLRNVGLPLYLPNGAAPNLSLILGGAGAKLEDMAAAYTAFARHGKAGKLRLQPDDPLLERPLMSSGAAWIIRRIMADEAQPLPD</sequence>
<organism evidence="1">
    <name type="scientific">human gut metagenome</name>
    <dbReference type="NCBI Taxonomy" id="408170"/>
    <lineage>
        <taxon>unclassified sequences</taxon>
        <taxon>metagenomes</taxon>
        <taxon>organismal metagenomes</taxon>
    </lineage>
</organism>
<dbReference type="Gene3D" id="3.40.710.10">
    <property type="entry name" value="DD-peptidase/beta-lactamase superfamily"/>
    <property type="match status" value="1"/>
</dbReference>
<reference evidence="1" key="1">
    <citation type="submission" date="2013-12" db="EMBL/GenBank/DDBJ databases">
        <title>A Varibaculum cambriense genome reconstructed from a premature infant gut community with otherwise low bacterial novelty that shifts toward anaerobic metabolism during the third week of life.</title>
        <authorList>
            <person name="Brown C.T."/>
            <person name="Sharon I."/>
            <person name="Thomas B.C."/>
            <person name="Castelle C.J."/>
            <person name="Morowitz M.J."/>
            <person name="Banfield J.F."/>
        </authorList>
    </citation>
    <scope>NUCLEOTIDE SEQUENCE</scope>
</reference>
<accession>W1YSM3</accession>
<feature type="non-terminal residue" evidence="1">
    <location>
        <position position="88"/>
    </location>
</feature>
<protein>
    <submittedName>
        <fullName evidence="1">Penicillin-binding protein 1C</fullName>
    </submittedName>
</protein>
<gene>
    <name evidence="1" type="ORF">Q604_UNBC00520G0001</name>
</gene>
<proteinExistence type="predicted"/>
<dbReference type="InterPro" id="IPR012338">
    <property type="entry name" value="Beta-lactam/transpept-like"/>
</dbReference>
<name>W1YSM3_9ZZZZ</name>
<comment type="caution">
    <text evidence="1">The sequence shown here is derived from an EMBL/GenBank/DDBJ whole genome shotgun (WGS) entry which is preliminary data.</text>
</comment>